<dbReference type="AlphaFoldDB" id="A0A9Q0M6W6"/>
<sequence>MPTNLQWNDVGFNDANTLAKIIEKVRNNGGKINLSKVPELCMENRIANETEFCRKLHNETMVTNVRNQTMTARLNQTAAMEEKKINFKFEPKLVRQCKRFIFHPLCNMTIILNDIQLEEWQVKVFQYWMDQYNRNIMHGIQSNEMESSNFNIDKKMLNKFEITRANRMLACIQNSYYVVDYALRPCLLNLIKDETKSLLQIKIVSKQMIVPNDTVKMNRNEPFLISLNPNKIRESIKQLGMNRNRNRLQLVPSSARIHHCRKRPIECPINITLFGLEMEQWQMDIIAQWIDEYIYLVKNDDDADEDYVDYGIGQPIDRNSRQYLMTRSFEMLACFREATTRTNSDHSLKTCLIDMLAQYGYLKSTH</sequence>
<protein>
    <submittedName>
        <fullName evidence="1">Uncharacterized protein</fullName>
    </submittedName>
</protein>
<comment type="caution">
    <text evidence="1">The sequence shown here is derived from an EMBL/GenBank/DDBJ whole genome shotgun (WGS) entry which is preliminary data.</text>
</comment>
<proteinExistence type="predicted"/>
<evidence type="ECO:0000313" key="2">
    <source>
        <dbReference type="Proteomes" id="UP001142055"/>
    </source>
</evidence>
<name>A0A9Q0M6W6_BLOTA</name>
<organism evidence="1 2">
    <name type="scientific">Blomia tropicalis</name>
    <name type="common">Mite</name>
    <dbReference type="NCBI Taxonomy" id="40697"/>
    <lineage>
        <taxon>Eukaryota</taxon>
        <taxon>Metazoa</taxon>
        <taxon>Ecdysozoa</taxon>
        <taxon>Arthropoda</taxon>
        <taxon>Chelicerata</taxon>
        <taxon>Arachnida</taxon>
        <taxon>Acari</taxon>
        <taxon>Acariformes</taxon>
        <taxon>Sarcoptiformes</taxon>
        <taxon>Astigmata</taxon>
        <taxon>Glycyphagoidea</taxon>
        <taxon>Echimyopodidae</taxon>
        <taxon>Blomia</taxon>
    </lineage>
</organism>
<keyword evidence="2" id="KW-1185">Reference proteome</keyword>
<evidence type="ECO:0000313" key="1">
    <source>
        <dbReference type="EMBL" id="KAJ6221043.1"/>
    </source>
</evidence>
<reference evidence="1" key="1">
    <citation type="submission" date="2022-12" db="EMBL/GenBank/DDBJ databases">
        <title>Genome assemblies of Blomia tropicalis.</title>
        <authorList>
            <person name="Cui Y."/>
        </authorList>
    </citation>
    <scope>NUCLEOTIDE SEQUENCE</scope>
    <source>
        <tissue evidence="1">Adult mites</tissue>
    </source>
</reference>
<dbReference type="EMBL" id="JAPWDV010000002">
    <property type="protein sequence ID" value="KAJ6221043.1"/>
    <property type="molecule type" value="Genomic_DNA"/>
</dbReference>
<dbReference type="Proteomes" id="UP001142055">
    <property type="component" value="Chromosome 2"/>
</dbReference>
<gene>
    <name evidence="1" type="ORF">RDWZM_006855</name>
</gene>
<accession>A0A9Q0M6W6</accession>